<accession>A0A0E9VF03</accession>
<dbReference type="AlphaFoldDB" id="A0A0E9VF03"/>
<evidence type="ECO:0000313" key="1">
    <source>
        <dbReference type="EMBL" id="JAH76586.1"/>
    </source>
</evidence>
<name>A0A0E9VF03_ANGAN</name>
<dbReference type="EMBL" id="GBXM01031991">
    <property type="protein sequence ID" value="JAH76586.1"/>
    <property type="molecule type" value="Transcribed_RNA"/>
</dbReference>
<protein>
    <submittedName>
        <fullName evidence="1">Uncharacterized protein</fullName>
    </submittedName>
</protein>
<sequence>MEEGYYFLNLILILSAFKHYQGN</sequence>
<reference evidence="1" key="2">
    <citation type="journal article" date="2015" name="Fish Shellfish Immunol.">
        <title>Early steps in the European eel (Anguilla anguilla)-Vibrio vulnificus interaction in the gills: Role of the RtxA13 toxin.</title>
        <authorList>
            <person name="Callol A."/>
            <person name="Pajuelo D."/>
            <person name="Ebbesson L."/>
            <person name="Teles M."/>
            <person name="MacKenzie S."/>
            <person name="Amaro C."/>
        </authorList>
    </citation>
    <scope>NUCLEOTIDE SEQUENCE</scope>
</reference>
<reference evidence="1" key="1">
    <citation type="submission" date="2014-11" db="EMBL/GenBank/DDBJ databases">
        <authorList>
            <person name="Amaro Gonzalez C."/>
        </authorList>
    </citation>
    <scope>NUCLEOTIDE SEQUENCE</scope>
</reference>
<proteinExistence type="predicted"/>
<organism evidence="1">
    <name type="scientific">Anguilla anguilla</name>
    <name type="common">European freshwater eel</name>
    <name type="synonym">Muraena anguilla</name>
    <dbReference type="NCBI Taxonomy" id="7936"/>
    <lineage>
        <taxon>Eukaryota</taxon>
        <taxon>Metazoa</taxon>
        <taxon>Chordata</taxon>
        <taxon>Craniata</taxon>
        <taxon>Vertebrata</taxon>
        <taxon>Euteleostomi</taxon>
        <taxon>Actinopterygii</taxon>
        <taxon>Neopterygii</taxon>
        <taxon>Teleostei</taxon>
        <taxon>Anguilliformes</taxon>
        <taxon>Anguillidae</taxon>
        <taxon>Anguilla</taxon>
    </lineage>
</organism>